<dbReference type="InterPro" id="IPR001031">
    <property type="entry name" value="Thioesterase"/>
</dbReference>
<evidence type="ECO:0000313" key="4">
    <source>
        <dbReference type="EMBL" id="OXM44093.1"/>
    </source>
</evidence>
<dbReference type="Pfam" id="PF00550">
    <property type="entry name" value="PP-binding"/>
    <property type="match status" value="1"/>
</dbReference>
<dbReference type="GO" id="GO:0031177">
    <property type="term" value="F:phosphopantetheine binding"/>
    <property type="evidence" value="ECO:0007669"/>
    <property type="project" value="InterPro"/>
</dbReference>
<accession>A0A229RBP9</accession>
<dbReference type="InterPro" id="IPR002937">
    <property type="entry name" value="Amino_oxidase"/>
</dbReference>
<dbReference type="EMBL" id="NMQT01000194">
    <property type="protein sequence ID" value="OXM44093.1"/>
    <property type="molecule type" value="Genomic_DNA"/>
</dbReference>
<dbReference type="PANTHER" id="PTHR42923:SF17">
    <property type="entry name" value="AMINE OXIDASE DOMAIN-CONTAINING PROTEIN"/>
    <property type="match status" value="1"/>
</dbReference>
<feature type="domain" description="Carrier" evidence="3">
    <location>
        <begin position="793"/>
        <end position="868"/>
    </location>
</feature>
<dbReference type="PANTHER" id="PTHR42923">
    <property type="entry name" value="PROTOPORPHYRINOGEN OXIDASE"/>
    <property type="match status" value="1"/>
</dbReference>
<gene>
    <name evidence="4" type="ORF">CFP71_40935</name>
</gene>
<comment type="caution">
    <text evidence="4">The sequence shown here is derived from an EMBL/GenBank/DDBJ whole genome shotgun (WGS) entry which is preliminary data.</text>
</comment>
<dbReference type="InterPro" id="IPR050464">
    <property type="entry name" value="Zeta_carotene_desat/Oxidored"/>
</dbReference>
<evidence type="ECO:0000259" key="3">
    <source>
        <dbReference type="PROSITE" id="PS50075"/>
    </source>
</evidence>
<dbReference type="Gene3D" id="3.30.70.1990">
    <property type="match status" value="1"/>
</dbReference>
<protein>
    <recommendedName>
        <fullName evidence="3">Carrier domain-containing protein</fullName>
    </recommendedName>
</protein>
<name>A0A229RBP9_9PSEU</name>
<dbReference type="Gene3D" id="1.10.405.20">
    <property type="match status" value="1"/>
</dbReference>
<dbReference type="InterPro" id="IPR020806">
    <property type="entry name" value="PKS_PP-bd"/>
</dbReference>
<evidence type="ECO:0000256" key="1">
    <source>
        <dbReference type="ARBA" id="ARBA00022450"/>
    </source>
</evidence>
<dbReference type="Gene3D" id="1.10.1200.10">
    <property type="entry name" value="ACP-like"/>
    <property type="match status" value="1"/>
</dbReference>
<dbReference type="SMART" id="SM00823">
    <property type="entry name" value="PKS_PP"/>
    <property type="match status" value="1"/>
</dbReference>
<dbReference type="InterPro" id="IPR020802">
    <property type="entry name" value="TesA-like"/>
</dbReference>
<dbReference type="SUPFAM" id="SSF53474">
    <property type="entry name" value="alpha/beta-Hydrolases"/>
    <property type="match status" value="1"/>
</dbReference>
<dbReference type="InterPro" id="IPR036736">
    <property type="entry name" value="ACP-like_sf"/>
</dbReference>
<dbReference type="Gene3D" id="3.50.50.60">
    <property type="entry name" value="FAD/NAD(P)-binding domain"/>
    <property type="match status" value="1"/>
</dbReference>
<dbReference type="Gene3D" id="2.40.180.10">
    <property type="entry name" value="Catalase core domain"/>
    <property type="match status" value="1"/>
</dbReference>
<evidence type="ECO:0000256" key="2">
    <source>
        <dbReference type="ARBA" id="ARBA00022553"/>
    </source>
</evidence>
<dbReference type="AlphaFoldDB" id="A0A229RBP9"/>
<organism evidence="4 5">
    <name type="scientific">Amycolatopsis thailandensis</name>
    <dbReference type="NCBI Taxonomy" id="589330"/>
    <lineage>
        <taxon>Bacteria</taxon>
        <taxon>Bacillati</taxon>
        <taxon>Actinomycetota</taxon>
        <taxon>Actinomycetes</taxon>
        <taxon>Pseudonocardiales</taxon>
        <taxon>Pseudonocardiaceae</taxon>
        <taxon>Amycolatopsis</taxon>
    </lineage>
</organism>
<dbReference type="InterPro" id="IPR036188">
    <property type="entry name" value="FAD/NAD-bd_sf"/>
</dbReference>
<dbReference type="SMART" id="SM00824">
    <property type="entry name" value="PKS_TE"/>
    <property type="match status" value="1"/>
</dbReference>
<dbReference type="GO" id="GO:0020037">
    <property type="term" value="F:heme binding"/>
    <property type="evidence" value="ECO:0007669"/>
    <property type="project" value="InterPro"/>
</dbReference>
<evidence type="ECO:0000313" key="5">
    <source>
        <dbReference type="Proteomes" id="UP000215223"/>
    </source>
</evidence>
<dbReference type="Pfam" id="PF00975">
    <property type="entry name" value="Thioesterase"/>
    <property type="match status" value="1"/>
</dbReference>
<dbReference type="GO" id="GO:0016491">
    <property type="term" value="F:oxidoreductase activity"/>
    <property type="evidence" value="ECO:0007669"/>
    <property type="project" value="InterPro"/>
</dbReference>
<dbReference type="OrthoDB" id="3971765at2"/>
<dbReference type="RefSeq" id="WP_093939267.1">
    <property type="nucleotide sequence ID" value="NZ_NMQT01000194.1"/>
</dbReference>
<dbReference type="InterPro" id="IPR009081">
    <property type="entry name" value="PP-bd_ACP"/>
</dbReference>
<dbReference type="Gene3D" id="3.40.50.1820">
    <property type="entry name" value="alpha/beta hydrolase"/>
    <property type="match status" value="1"/>
</dbReference>
<keyword evidence="2" id="KW-0597">Phosphoprotein</keyword>
<keyword evidence="5" id="KW-1185">Reference proteome</keyword>
<dbReference type="SUPFAM" id="SSF56634">
    <property type="entry name" value="Heme-dependent catalase-like"/>
    <property type="match status" value="1"/>
</dbReference>
<dbReference type="Pfam" id="PF01593">
    <property type="entry name" value="Amino_oxidase"/>
    <property type="match status" value="1"/>
</dbReference>
<dbReference type="PROSITE" id="PS50075">
    <property type="entry name" value="CARRIER"/>
    <property type="match status" value="1"/>
</dbReference>
<dbReference type="InterPro" id="IPR020835">
    <property type="entry name" value="Catalase_sf"/>
</dbReference>
<dbReference type="Proteomes" id="UP000215223">
    <property type="component" value="Unassembled WGS sequence"/>
</dbReference>
<sequence>MNPGFVLSSGPGDPRLYDIDDDFRQVLIDLSGLVAYSARHRARFLHPASTGARGRLRFVTDQAFPAQDFFRPGQVFPVLGRYSNSQGEDDHEVSVRGLSLRLLDPASPRSGLLDLTFNTGEHFFAHDAHTFRELTAGSAEQRDEVLDRLPHLRTALWDTERVATSYAAYELYSQAPRIFVAADGTPWLARYRVIPAREPVRHGRFDHGDLWWPPTPPEAVGRPAGETGSATGLRDELRARLDTGGVDCVLQISLHPVDSDVARFQAALDATKPWPGAPQWTDLAEIHFDRALSTDETDALAFDPALAPDGLGITLSRSPHTTASLGHLRALMYRMTSLARLGKTMPQELAELLRPPRRGAVSSTRTVCVIGAGPSGLTAARELERAGHRAIVLESADHVAGKAASVEFDGHPHDLGAHICTGRYRRLAALAAELGVATEPTPAERVLSTGRSGRTTTDMRFFTDGSVERYERLRAERFPRIGEPGLAHSAAALSAPLSEWLAENDLRSMYTTFGLGYTCAGYGFPDDDLPALYFVKYVETTGLISDTVPTAETLDARFTIKGGFGTLWERVAAELRDVRVATNVVSVERRDTETGAVLVHTDRGTVVADDLIIAVPPDRITAALDSSAREREWADRTRYQRYRTTVAAVSGLPRDAFYLLGEFADGSADRGHCIGFQHRYPGSDVYTCYSYVGEDTGKQLETDLAGYGGHDLRPLLHRDWSLMPHFTSADVRSGILEDLEARQGENHTYFTGGLLGFESVECAMSHALDLVRRRFAGSEAPDAPDAPAKTVTRTSAEIRTWLIRAVSEATGTAEPDPRAPLSGFAFDSLALAALMSGLSAYLGFRVPHTLFLQLPTIDAVSSYLAEDETPSELRRWQIAVRQNFAPGVRPFFCVGGIGAAGTYLRPLAAALGPGTPLFPFEIPGRLDGAGAATDDVEEIAEAITDRIRALVPEGPYRIGGHSFGGVVAYEVGRQLRATGAEVAPVALLDTFVAVAGQAVPDDDIAGALRDQAVVRHMSCVAVGACDCGVDLNAPLSGQRDAVARALGATDPARYEEHLASIVEVQLSSIRAYATYPFPPSDLTLRVLKTADGFAPMPSSHFGLKLHLDAPANGWEHVETAGIRVFPVSGNHFSMFIPPHVDQVRSALLADLDR</sequence>
<dbReference type="SUPFAM" id="SSF51905">
    <property type="entry name" value="FAD/NAD(P)-binding domain"/>
    <property type="match status" value="1"/>
</dbReference>
<keyword evidence="1" id="KW-0596">Phosphopantetheine</keyword>
<proteinExistence type="predicted"/>
<reference evidence="4 5" key="1">
    <citation type="submission" date="2017-07" db="EMBL/GenBank/DDBJ databases">
        <title>Amycolatopsis thailandensis Genome sequencing and assembly.</title>
        <authorList>
            <person name="Kaur N."/>
            <person name="Mayilraj S."/>
        </authorList>
    </citation>
    <scope>NUCLEOTIDE SEQUENCE [LARGE SCALE GENOMIC DNA]</scope>
    <source>
        <strain evidence="4 5">JCM 16380</strain>
    </source>
</reference>
<dbReference type="SUPFAM" id="SSF47336">
    <property type="entry name" value="ACP-like"/>
    <property type="match status" value="1"/>
</dbReference>
<dbReference type="InterPro" id="IPR029058">
    <property type="entry name" value="AB_hydrolase_fold"/>
</dbReference>